<dbReference type="GO" id="GO:0006006">
    <property type="term" value="P:glucose metabolic process"/>
    <property type="evidence" value="ECO:0007669"/>
    <property type="project" value="TreeGrafter"/>
</dbReference>
<reference evidence="6" key="1">
    <citation type="submission" date="2025-08" db="UniProtKB">
        <authorList>
            <consortium name="RefSeq"/>
        </authorList>
    </citation>
    <scope>IDENTIFICATION</scope>
    <source>
        <tissue evidence="6">Whole insect</tissue>
    </source>
</reference>
<keyword evidence="4" id="KW-0560">Oxidoreductase</keyword>
<dbReference type="GO" id="GO:0004090">
    <property type="term" value="F:carbonyl reductase (NADPH) activity"/>
    <property type="evidence" value="ECO:0007669"/>
    <property type="project" value="TreeGrafter"/>
</dbReference>
<sequence length="244" mass="26391">MEINFTGKRALVTGATKGIGRDIAIQLSKCGADVIAVGRNKNELLTLQKEVPRILPLELDITDWKQTDIALKNIGQIDLLVNNAGMGWLKSMMDITEEDIDSVMGVNIKALIHVTQIAIKNMLDRKAPGSIVNLSSQASLAGLLHHTVYCASKAAVDGFTRAAALEYGPHNIRINAVNPTVILTDMGKLGWSDPKVAKPMIEKIPLRRFGEVREVTDAVLYLLSDKSSMITGTTLPIDGGFTAC</sequence>
<accession>A0A6P7F922</accession>
<protein>
    <submittedName>
        <fullName evidence="6">L-xylulose reductase-like</fullName>
    </submittedName>
</protein>
<proteinExistence type="inferred from homology"/>
<dbReference type="GO" id="GO:0006629">
    <property type="term" value="P:lipid metabolic process"/>
    <property type="evidence" value="ECO:0007669"/>
    <property type="project" value="UniProtKB-ARBA"/>
</dbReference>
<dbReference type="PRINTS" id="PR00080">
    <property type="entry name" value="SDRFAMILY"/>
</dbReference>
<dbReference type="PANTHER" id="PTHR44252:SF3">
    <property type="entry name" value="D-ERYTHRULOSE REDUCTASE-RELATED"/>
    <property type="match status" value="1"/>
</dbReference>
<dbReference type="RefSeq" id="XP_028132046.1">
    <property type="nucleotide sequence ID" value="XM_028276245.1"/>
</dbReference>
<dbReference type="FunCoup" id="A0A6P7F922">
    <property type="interactions" value="259"/>
</dbReference>
<dbReference type="OrthoDB" id="1393670at2759"/>
<dbReference type="InterPro" id="IPR020904">
    <property type="entry name" value="Sc_DH/Rdtase_CS"/>
</dbReference>
<dbReference type="SUPFAM" id="SSF51735">
    <property type="entry name" value="NAD(P)-binding Rossmann-fold domains"/>
    <property type="match status" value="1"/>
</dbReference>
<comment type="similarity">
    <text evidence="1">Belongs to the short-chain dehydrogenases/reductases (SDR) family.</text>
</comment>
<dbReference type="InterPro" id="IPR002347">
    <property type="entry name" value="SDR_fam"/>
</dbReference>
<evidence type="ECO:0000256" key="1">
    <source>
        <dbReference type="ARBA" id="ARBA00006484"/>
    </source>
</evidence>
<dbReference type="PANTHER" id="PTHR44252">
    <property type="entry name" value="D-ERYTHRULOSE REDUCTASE"/>
    <property type="match status" value="1"/>
</dbReference>
<dbReference type="Gene3D" id="3.40.50.720">
    <property type="entry name" value="NAD(P)-binding Rossmann-like Domain"/>
    <property type="match status" value="1"/>
</dbReference>
<name>A0A6P7F922_DIAVI</name>
<evidence type="ECO:0000259" key="5">
    <source>
        <dbReference type="SMART" id="SM00822"/>
    </source>
</evidence>
<comment type="subunit">
    <text evidence="2">Homotetramer.</text>
</comment>
<dbReference type="SMART" id="SM00822">
    <property type="entry name" value="PKS_KR"/>
    <property type="match status" value="1"/>
</dbReference>
<keyword evidence="3" id="KW-0521">NADP</keyword>
<dbReference type="GO" id="GO:0050038">
    <property type="term" value="F:L-xylulose reductase (NADPH) activity"/>
    <property type="evidence" value="ECO:0007669"/>
    <property type="project" value="TreeGrafter"/>
</dbReference>
<evidence type="ECO:0000256" key="3">
    <source>
        <dbReference type="ARBA" id="ARBA00022857"/>
    </source>
</evidence>
<organism evidence="6">
    <name type="scientific">Diabrotica virgifera virgifera</name>
    <name type="common">western corn rootworm</name>
    <dbReference type="NCBI Taxonomy" id="50390"/>
    <lineage>
        <taxon>Eukaryota</taxon>
        <taxon>Metazoa</taxon>
        <taxon>Ecdysozoa</taxon>
        <taxon>Arthropoda</taxon>
        <taxon>Hexapoda</taxon>
        <taxon>Insecta</taxon>
        <taxon>Pterygota</taxon>
        <taxon>Neoptera</taxon>
        <taxon>Endopterygota</taxon>
        <taxon>Coleoptera</taxon>
        <taxon>Polyphaga</taxon>
        <taxon>Cucujiformia</taxon>
        <taxon>Chrysomeloidea</taxon>
        <taxon>Chrysomelidae</taxon>
        <taxon>Galerucinae</taxon>
        <taxon>Diabroticina</taxon>
        <taxon>Diabroticites</taxon>
        <taxon>Diabrotica</taxon>
    </lineage>
</organism>
<dbReference type="GO" id="GO:0005997">
    <property type="term" value="P:xylulose metabolic process"/>
    <property type="evidence" value="ECO:0007669"/>
    <property type="project" value="TreeGrafter"/>
</dbReference>
<evidence type="ECO:0000313" key="6">
    <source>
        <dbReference type="RefSeq" id="XP_028132046.1"/>
    </source>
</evidence>
<dbReference type="AlphaFoldDB" id="A0A6P7F922"/>
<dbReference type="InParanoid" id="A0A6P7F922"/>
<dbReference type="InterPro" id="IPR057326">
    <property type="entry name" value="KR_dom"/>
</dbReference>
<dbReference type="InterPro" id="IPR036291">
    <property type="entry name" value="NAD(P)-bd_dom_sf"/>
</dbReference>
<evidence type="ECO:0000256" key="4">
    <source>
        <dbReference type="ARBA" id="ARBA00023002"/>
    </source>
</evidence>
<evidence type="ECO:0000256" key="2">
    <source>
        <dbReference type="ARBA" id="ARBA00011881"/>
    </source>
</evidence>
<gene>
    <name evidence="6" type="primary">LOC114327571</name>
</gene>
<feature type="domain" description="Ketoreductase" evidence="5">
    <location>
        <begin position="8"/>
        <end position="180"/>
    </location>
</feature>
<dbReference type="PROSITE" id="PS00061">
    <property type="entry name" value="ADH_SHORT"/>
    <property type="match status" value="1"/>
</dbReference>
<dbReference type="FunFam" id="3.40.50.720:FF:000214">
    <property type="entry name" value="L-xylulose reductase"/>
    <property type="match status" value="1"/>
</dbReference>
<dbReference type="PRINTS" id="PR00081">
    <property type="entry name" value="GDHRDH"/>
</dbReference>
<dbReference type="Pfam" id="PF13561">
    <property type="entry name" value="adh_short_C2"/>
    <property type="match status" value="1"/>
</dbReference>
<dbReference type="InterPro" id="IPR051737">
    <property type="entry name" value="L-xylulose/Carbonyl_redctase"/>
</dbReference>